<dbReference type="Proteomes" id="UP000334923">
    <property type="component" value="Unassembled WGS sequence"/>
</dbReference>
<dbReference type="PANTHER" id="PTHR43877">
    <property type="entry name" value="AMINOALKYLPHOSPHONATE N-ACETYLTRANSFERASE-RELATED-RELATED"/>
    <property type="match status" value="1"/>
</dbReference>
<dbReference type="SUPFAM" id="SSF55729">
    <property type="entry name" value="Acyl-CoA N-acyltransferases (Nat)"/>
    <property type="match status" value="1"/>
</dbReference>
<dbReference type="GO" id="GO:0004145">
    <property type="term" value="F:diamine N-acetyltransferase activity"/>
    <property type="evidence" value="ECO:0007669"/>
    <property type="project" value="UniProtKB-EC"/>
</dbReference>
<feature type="domain" description="N-acetyltransferase" evidence="3">
    <location>
        <begin position="1"/>
        <end position="149"/>
    </location>
</feature>
<dbReference type="RefSeq" id="WP_178087000.1">
    <property type="nucleotide sequence ID" value="NZ_CABFVA020000079.1"/>
</dbReference>
<accession>A0A5E6MC56</accession>
<sequence>MATSEDIPVLVRLLEILFSQEEEFTPNGALQEQGLRAILSDPQIGEIMLAEEDGRPIGMVSLLYSVSTALGARVAILEDMVIDPARRGAGVGSALLARALQLCRERQCARVTLLTDARNAEARGFYEKFGFTQSTMIPLRLVLQGTSTP</sequence>
<name>A0A5E6MC56_9BACT</name>
<dbReference type="EC" id="2.3.1.57" evidence="4"/>
<keyword evidence="1 4" id="KW-0808">Transferase</keyword>
<dbReference type="EMBL" id="CABFVA020000079">
    <property type="protein sequence ID" value="VVM07025.1"/>
    <property type="molecule type" value="Genomic_DNA"/>
</dbReference>
<protein>
    <submittedName>
        <fullName evidence="4">Diamine N-acetyltransferase</fullName>
        <ecNumber evidence="4">2.3.1.57</ecNumber>
    </submittedName>
</protein>
<keyword evidence="5" id="KW-1185">Reference proteome</keyword>
<evidence type="ECO:0000256" key="2">
    <source>
        <dbReference type="ARBA" id="ARBA00023315"/>
    </source>
</evidence>
<dbReference type="CDD" id="cd04301">
    <property type="entry name" value="NAT_SF"/>
    <property type="match status" value="1"/>
</dbReference>
<keyword evidence="2 4" id="KW-0012">Acyltransferase</keyword>
<dbReference type="InterPro" id="IPR016181">
    <property type="entry name" value="Acyl_CoA_acyltransferase"/>
</dbReference>
<evidence type="ECO:0000256" key="1">
    <source>
        <dbReference type="ARBA" id="ARBA00022679"/>
    </source>
</evidence>
<evidence type="ECO:0000313" key="5">
    <source>
        <dbReference type="Proteomes" id="UP000334923"/>
    </source>
</evidence>
<dbReference type="AlphaFoldDB" id="A0A5E6MC56"/>
<evidence type="ECO:0000259" key="3">
    <source>
        <dbReference type="PROSITE" id="PS51186"/>
    </source>
</evidence>
<dbReference type="InterPro" id="IPR050832">
    <property type="entry name" value="Bact_Acetyltransf"/>
</dbReference>
<dbReference type="InterPro" id="IPR000182">
    <property type="entry name" value="GNAT_dom"/>
</dbReference>
<gene>
    <name evidence="4" type="primary">speG</name>
    <name evidence="4" type="synonym">SAT</name>
    <name evidence="4" type="ORF">MAMT_01511</name>
</gene>
<reference evidence="4 5" key="1">
    <citation type="submission" date="2019-09" db="EMBL/GenBank/DDBJ databases">
        <authorList>
            <person name="Cremers G."/>
        </authorList>
    </citation>
    <scope>NUCLEOTIDE SEQUENCE [LARGE SCALE GENOMIC DNA]</scope>
    <source>
        <strain evidence="4">4A</strain>
    </source>
</reference>
<dbReference type="Pfam" id="PF00583">
    <property type="entry name" value="Acetyltransf_1"/>
    <property type="match status" value="1"/>
</dbReference>
<proteinExistence type="predicted"/>
<dbReference type="Gene3D" id="3.40.630.30">
    <property type="match status" value="1"/>
</dbReference>
<evidence type="ECO:0000313" key="4">
    <source>
        <dbReference type="EMBL" id="VVM07025.1"/>
    </source>
</evidence>
<dbReference type="PANTHER" id="PTHR43877:SF1">
    <property type="entry name" value="ACETYLTRANSFERASE"/>
    <property type="match status" value="1"/>
</dbReference>
<dbReference type="PROSITE" id="PS51186">
    <property type="entry name" value="GNAT"/>
    <property type="match status" value="1"/>
</dbReference>
<organism evidence="4 5">
    <name type="scientific">Methylacidimicrobium tartarophylax</name>
    <dbReference type="NCBI Taxonomy" id="1041768"/>
    <lineage>
        <taxon>Bacteria</taxon>
        <taxon>Pseudomonadati</taxon>
        <taxon>Verrucomicrobiota</taxon>
        <taxon>Methylacidimicrobium</taxon>
    </lineage>
</organism>